<keyword evidence="2" id="KW-1185">Reference proteome</keyword>
<proteinExistence type="predicted"/>
<evidence type="ECO:0000313" key="1">
    <source>
        <dbReference type="EMBL" id="TNN87249.1"/>
    </source>
</evidence>
<organism evidence="1 2">
    <name type="scientific">Liparis tanakae</name>
    <name type="common">Tanaka's snailfish</name>
    <dbReference type="NCBI Taxonomy" id="230148"/>
    <lineage>
        <taxon>Eukaryota</taxon>
        <taxon>Metazoa</taxon>
        <taxon>Chordata</taxon>
        <taxon>Craniata</taxon>
        <taxon>Vertebrata</taxon>
        <taxon>Euteleostomi</taxon>
        <taxon>Actinopterygii</taxon>
        <taxon>Neopterygii</taxon>
        <taxon>Teleostei</taxon>
        <taxon>Neoteleostei</taxon>
        <taxon>Acanthomorphata</taxon>
        <taxon>Eupercaria</taxon>
        <taxon>Perciformes</taxon>
        <taxon>Cottioidei</taxon>
        <taxon>Cottales</taxon>
        <taxon>Liparidae</taxon>
        <taxon>Liparis</taxon>
    </lineage>
</organism>
<sequence>MQNELVKRVRLLSDLLLFLILHFGLRFLDKPRQLYTLDMFDDAQMFRSDLLQIEDSSRDPLDPVHHPLRKRTSLNNSIAQCASTANSSRMSSSASWVSPLLSAFNSSSSDTTFTVFFLSFSSVGRKWLFSRSARALLMMGCT</sequence>
<name>A0A4Z2JAK8_9TELE</name>
<protein>
    <submittedName>
        <fullName evidence="1">Uncharacterized protein</fullName>
    </submittedName>
</protein>
<reference evidence="1 2" key="1">
    <citation type="submission" date="2019-03" db="EMBL/GenBank/DDBJ databases">
        <title>First draft genome of Liparis tanakae, snailfish: a comprehensive survey of snailfish specific genes.</title>
        <authorList>
            <person name="Kim W."/>
            <person name="Song I."/>
            <person name="Jeong J.-H."/>
            <person name="Kim D."/>
            <person name="Kim S."/>
            <person name="Ryu S."/>
            <person name="Song J.Y."/>
            <person name="Lee S.K."/>
        </authorList>
    </citation>
    <scope>NUCLEOTIDE SEQUENCE [LARGE SCALE GENOMIC DNA]</scope>
    <source>
        <tissue evidence="1">Muscle</tissue>
    </source>
</reference>
<dbReference type="EMBL" id="SRLO01000011">
    <property type="protein sequence ID" value="TNN87249.1"/>
    <property type="molecule type" value="Genomic_DNA"/>
</dbReference>
<dbReference type="Proteomes" id="UP000314294">
    <property type="component" value="Unassembled WGS sequence"/>
</dbReference>
<dbReference type="AlphaFoldDB" id="A0A4Z2JAK8"/>
<accession>A0A4Z2JAK8</accession>
<evidence type="ECO:0000313" key="2">
    <source>
        <dbReference type="Proteomes" id="UP000314294"/>
    </source>
</evidence>
<gene>
    <name evidence="1" type="ORF">EYF80_002451</name>
</gene>
<comment type="caution">
    <text evidence="1">The sequence shown here is derived from an EMBL/GenBank/DDBJ whole genome shotgun (WGS) entry which is preliminary data.</text>
</comment>